<evidence type="ECO:0008006" key="16">
    <source>
        <dbReference type="Google" id="ProtNLM"/>
    </source>
</evidence>
<comment type="subcellular location">
    <subcellularLocation>
        <location evidence="1">Plastid</location>
        <location evidence="1">Chloroplast</location>
    </subcellularLocation>
</comment>
<evidence type="ECO:0000256" key="6">
    <source>
        <dbReference type="ARBA" id="ARBA00022840"/>
    </source>
</evidence>
<dbReference type="FunFam" id="1.10.8.60:FF:000017">
    <property type="entry name" value="ATP-dependent chaperone ClpB"/>
    <property type="match status" value="1"/>
</dbReference>
<evidence type="ECO:0000256" key="3">
    <source>
        <dbReference type="ARBA" id="ARBA00022640"/>
    </source>
</evidence>
<dbReference type="SMART" id="SM01086">
    <property type="entry name" value="ClpB_D2-small"/>
    <property type="match status" value="1"/>
</dbReference>
<dbReference type="PRINTS" id="PR00300">
    <property type="entry name" value="CLPPROTEASEA"/>
</dbReference>
<evidence type="ECO:0000313" key="14">
    <source>
        <dbReference type="EMBL" id="KAJ8476838.1"/>
    </source>
</evidence>
<dbReference type="InterPro" id="IPR019489">
    <property type="entry name" value="Clp_ATPase_C"/>
</dbReference>
<dbReference type="InterPro" id="IPR004176">
    <property type="entry name" value="Clp_R_N"/>
</dbReference>
<dbReference type="InterPro" id="IPR018368">
    <property type="entry name" value="ClpA/B_CS1"/>
</dbReference>
<gene>
    <name evidence="14" type="ORF">OPV22_020565</name>
</gene>
<protein>
    <recommendedName>
        <fullName evidence="16">Clp R domain-containing protein</fullName>
    </recommendedName>
</protein>
<evidence type="ECO:0000256" key="7">
    <source>
        <dbReference type="ARBA" id="ARBA00023186"/>
    </source>
</evidence>
<comment type="similarity">
    <text evidence="10">Belongs to the ClpA/ClpB family.</text>
</comment>
<feature type="domain" description="UVR" evidence="12">
    <location>
        <begin position="493"/>
        <end position="528"/>
    </location>
</feature>
<dbReference type="InterPro" id="IPR003593">
    <property type="entry name" value="AAA+_ATPase"/>
</dbReference>
<feature type="coiled-coil region" evidence="11">
    <location>
        <begin position="489"/>
        <end position="535"/>
    </location>
</feature>
<dbReference type="GO" id="GO:0005524">
    <property type="term" value="F:ATP binding"/>
    <property type="evidence" value="ECO:0007669"/>
    <property type="project" value="UniProtKB-KW"/>
</dbReference>
<dbReference type="Pfam" id="PF02861">
    <property type="entry name" value="Clp_N"/>
    <property type="match status" value="1"/>
</dbReference>
<organism evidence="14 15">
    <name type="scientific">Ensete ventricosum</name>
    <name type="common">Abyssinian banana</name>
    <name type="synonym">Musa ensete</name>
    <dbReference type="NCBI Taxonomy" id="4639"/>
    <lineage>
        <taxon>Eukaryota</taxon>
        <taxon>Viridiplantae</taxon>
        <taxon>Streptophyta</taxon>
        <taxon>Embryophyta</taxon>
        <taxon>Tracheophyta</taxon>
        <taxon>Spermatophyta</taxon>
        <taxon>Magnoliopsida</taxon>
        <taxon>Liliopsida</taxon>
        <taxon>Zingiberales</taxon>
        <taxon>Musaceae</taxon>
        <taxon>Ensete</taxon>
    </lineage>
</organism>
<dbReference type="Gene3D" id="1.10.1780.10">
    <property type="entry name" value="Clp, N-terminal domain"/>
    <property type="match status" value="1"/>
</dbReference>
<dbReference type="FunFam" id="1.10.1780.10:FF:000004">
    <property type="entry name" value="ATP-dependent Clp protease ATP-binding subunit ClpC"/>
    <property type="match status" value="1"/>
</dbReference>
<dbReference type="InterPro" id="IPR001943">
    <property type="entry name" value="UVR_dom"/>
</dbReference>
<dbReference type="PANTHER" id="PTHR11638:SF155">
    <property type="entry name" value="CHAPERONE PROTEIN CLPC1, CHLOROPLASTIC-LIKE"/>
    <property type="match status" value="1"/>
</dbReference>
<dbReference type="EMBL" id="JAQQAF010000006">
    <property type="protein sequence ID" value="KAJ8476838.1"/>
    <property type="molecule type" value="Genomic_DNA"/>
</dbReference>
<keyword evidence="3" id="KW-0934">Plastid</keyword>
<dbReference type="InterPro" id="IPR050130">
    <property type="entry name" value="ClpA_ClpB"/>
</dbReference>
<keyword evidence="7 10" id="KW-0143">Chaperone</keyword>
<evidence type="ECO:0000313" key="15">
    <source>
        <dbReference type="Proteomes" id="UP001222027"/>
    </source>
</evidence>
<evidence type="ECO:0000259" key="12">
    <source>
        <dbReference type="PROSITE" id="PS50151"/>
    </source>
</evidence>
<dbReference type="InterPro" id="IPR036628">
    <property type="entry name" value="Clp_N_dom_sf"/>
</dbReference>
<feature type="domain" description="Clp R" evidence="13">
    <location>
        <begin position="91"/>
        <end position="234"/>
    </location>
</feature>
<dbReference type="PROSITE" id="PS50151">
    <property type="entry name" value="UVR"/>
    <property type="match status" value="1"/>
</dbReference>
<dbReference type="Pfam" id="PF07724">
    <property type="entry name" value="AAA_2"/>
    <property type="match status" value="1"/>
</dbReference>
<evidence type="ECO:0000256" key="2">
    <source>
        <dbReference type="ARBA" id="ARBA00022528"/>
    </source>
</evidence>
<name>A0AAV8QJ88_ENSVE</name>
<comment type="function">
    <text evidence="8">Molecular chaperone that may interact with a ClpP-like protease involved in degradation of denatured proteins in the chloroplast.</text>
</comment>
<evidence type="ECO:0000256" key="4">
    <source>
        <dbReference type="ARBA" id="ARBA00022737"/>
    </source>
</evidence>
<comment type="caution">
    <text evidence="14">The sequence shown here is derived from an EMBL/GenBank/DDBJ whole genome shotgun (WGS) entry which is preliminary data.</text>
</comment>
<dbReference type="Proteomes" id="UP001222027">
    <property type="component" value="Unassembled WGS sequence"/>
</dbReference>
<reference evidence="14 15" key="1">
    <citation type="submission" date="2022-12" db="EMBL/GenBank/DDBJ databases">
        <title>Chromosome-scale assembly of the Ensete ventricosum genome.</title>
        <authorList>
            <person name="Dussert Y."/>
            <person name="Stocks J."/>
            <person name="Wendawek A."/>
            <person name="Woldeyes F."/>
            <person name="Nichols R.A."/>
            <person name="Borrell J.S."/>
        </authorList>
    </citation>
    <scope>NUCLEOTIDE SEQUENCE [LARGE SCALE GENOMIC DNA]</scope>
    <source>
        <strain evidence="15">cv. Maze</strain>
        <tissue evidence="14">Seeds</tissue>
    </source>
</reference>
<dbReference type="PROSITE" id="PS00871">
    <property type="entry name" value="CLPAB_2"/>
    <property type="match status" value="1"/>
</dbReference>
<dbReference type="PANTHER" id="PTHR11638">
    <property type="entry name" value="ATP-DEPENDENT CLP PROTEASE"/>
    <property type="match status" value="1"/>
</dbReference>
<keyword evidence="4 9" id="KW-0677">Repeat</keyword>
<keyword evidence="11" id="KW-0175">Coiled coil</keyword>
<dbReference type="Gene3D" id="4.10.860.10">
    <property type="entry name" value="UVR domain"/>
    <property type="match status" value="1"/>
</dbReference>
<dbReference type="AlphaFoldDB" id="A0AAV8QJ88"/>
<dbReference type="FunFam" id="3.40.50.300:FF:000010">
    <property type="entry name" value="Chaperone clpB 1, putative"/>
    <property type="match status" value="1"/>
</dbReference>
<dbReference type="GO" id="GO:0009507">
    <property type="term" value="C:chloroplast"/>
    <property type="evidence" value="ECO:0007669"/>
    <property type="project" value="UniProtKB-SubCell"/>
</dbReference>
<dbReference type="InterPro" id="IPR027417">
    <property type="entry name" value="P-loop_NTPase"/>
</dbReference>
<keyword evidence="2" id="KW-0150">Chloroplast</keyword>
<dbReference type="GO" id="GO:0016887">
    <property type="term" value="F:ATP hydrolysis activity"/>
    <property type="evidence" value="ECO:0007669"/>
    <property type="project" value="InterPro"/>
</dbReference>
<evidence type="ECO:0000256" key="10">
    <source>
        <dbReference type="RuleBase" id="RU004432"/>
    </source>
</evidence>
<evidence type="ECO:0000256" key="5">
    <source>
        <dbReference type="ARBA" id="ARBA00022741"/>
    </source>
</evidence>
<dbReference type="PROSITE" id="PS51903">
    <property type="entry name" value="CLP_R"/>
    <property type="match status" value="1"/>
</dbReference>
<keyword evidence="5 10" id="KW-0547">Nucleotide-binding</keyword>
<dbReference type="InterPro" id="IPR003959">
    <property type="entry name" value="ATPase_AAA_core"/>
</dbReference>
<dbReference type="Pfam" id="PF10431">
    <property type="entry name" value="ClpB_D2-small"/>
    <property type="match status" value="1"/>
</dbReference>
<dbReference type="SMART" id="SM00382">
    <property type="entry name" value="AAA"/>
    <property type="match status" value="2"/>
</dbReference>
<evidence type="ECO:0000259" key="13">
    <source>
        <dbReference type="PROSITE" id="PS51903"/>
    </source>
</evidence>
<dbReference type="CDD" id="cd00009">
    <property type="entry name" value="AAA"/>
    <property type="match status" value="1"/>
</dbReference>
<dbReference type="InterPro" id="IPR041546">
    <property type="entry name" value="ClpA/ClpB_AAA_lid"/>
</dbReference>
<dbReference type="PROSITE" id="PS00870">
    <property type="entry name" value="CLPAB_1"/>
    <property type="match status" value="1"/>
</dbReference>
<proteinExistence type="inferred from homology"/>
<evidence type="ECO:0000256" key="11">
    <source>
        <dbReference type="SAM" id="Coils"/>
    </source>
</evidence>
<evidence type="ECO:0000256" key="1">
    <source>
        <dbReference type="ARBA" id="ARBA00004229"/>
    </source>
</evidence>
<sequence>MAGSLVRSAVLPAVIMNRSHCQLQGSGKAKRGARMMCQLQMHPLRLQGFAGLRVADNLFSSRHRQDLHSVVSGYITNPQGRPSRLVTKAMFERFTEKAIKVIMLAQEEARRLGHNFVGTEQILLGLIGEGTGIAAKVLKSMGINLKDARVKVEKIIGRGNGFIAVEIPFTPRAKRVLELSLEEARQLGHNYIGSEHLLLGLLREGEGVAARVIRMVGESTEAVGAGVGGGSSGNKMLTLEEYGTNLTKLAEEGKLDPVVGRQEQIERVTQILGRRTKNNPCLIGEPGVGKTAIAEGLAQRIANGDVPETIEGKKVITLDMGLLVAGTKYRGEFEERLKKLMDEIKQSDDIILFIDEVHTLIGAGAAEGAIDAANILKPALARGELQCVGATTLDEYRKHIEKDPALERRFQPVRVPEPTVDEAIQILRGLRERYEIHHKLCYTDDAIVAAAQLSYQYISDRFLPDKAIDLIDEAGSRVRLRHAKLPEDARELDKELRQITKEKNEAVRSQCFEKAREVRDREMELKAQISALIDKGKERSKAESEAGDSGPVVTEADIQQIVSSWTGIPVEKVSTDESDRLLKMEETLHKRVIGQDEAVEAISRAIRRARVGLKNPNRPIASFIFSGPTGVGKSELAKSLASYYFGSEEAMIRLDMSEFMERHTVSKLIGSPPGYVGYTEGGQLTESVRRRPYTVVLFDEIEKAHPDVFNMMLQILEDGRLTDSKGRTVYFKNTLLIMTSNIGSSVIEKGGHRIGFDLDYDEKDSSYNQIKSLVTEELKQYFRPEFLNRLDEMIVFRQLTKLEVKEIADIMLKEVFDRLKGKAIELQVTERFKDRVVEEGYNPSYGARPLRRAIMRLLEDSLAEKMLAREIKEGDSAIVDVDFDGNVTVLSGGSGVPESTPESFAKL</sequence>
<dbReference type="Gene3D" id="3.40.50.300">
    <property type="entry name" value="P-loop containing nucleotide triphosphate hydrolases"/>
    <property type="match status" value="2"/>
</dbReference>
<dbReference type="Pfam" id="PF17871">
    <property type="entry name" value="AAA_lid_9"/>
    <property type="match status" value="1"/>
</dbReference>
<dbReference type="Pfam" id="PF00004">
    <property type="entry name" value="AAA"/>
    <property type="match status" value="1"/>
</dbReference>
<evidence type="ECO:0000256" key="8">
    <source>
        <dbReference type="ARBA" id="ARBA00060090"/>
    </source>
</evidence>
<dbReference type="SUPFAM" id="SSF52540">
    <property type="entry name" value="P-loop containing nucleoside triphosphate hydrolases"/>
    <property type="match status" value="2"/>
</dbReference>
<dbReference type="GO" id="GO:0034605">
    <property type="term" value="P:cellular response to heat"/>
    <property type="evidence" value="ECO:0007669"/>
    <property type="project" value="TreeGrafter"/>
</dbReference>
<dbReference type="InterPro" id="IPR001270">
    <property type="entry name" value="ClpA/B"/>
</dbReference>
<keyword evidence="15" id="KW-1185">Reference proteome</keyword>
<keyword evidence="6 10" id="KW-0067">ATP-binding</keyword>
<accession>A0AAV8QJ88</accession>
<dbReference type="Gene3D" id="1.10.8.60">
    <property type="match status" value="2"/>
</dbReference>
<evidence type="ECO:0000256" key="9">
    <source>
        <dbReference type="PROSITE-ProRule" id="PRU01251"/>
    </source>
</evidence>
<dbReference type="InterPro" id="IPR028299">
    <property type="entry name" value="ClpA/B_CS2"/>
</dbReference>
<dbReference type="FunFam" id="3.40.50.300:FF:000025">
    <property type="entry name" value="ATP-dependent Clp protease subunit"/>
    <property type="match status" value="1"/>
</dbReference>
<dbReference type="SUPFAM" id="SSF81923">
    <property type="entry name" value="Double Clp-N motif"/>
    <property type="match status" value="1"/>
</dbReference>
<dbReference type="CDD" id="cd19499">
    <property type="entry name" value="RecA-like_ClpB_Hsp104-like"/>
    <property type="match status" value="1"/>
</dbReference>